<evidence type="ECO:0000256" key="1">
    <source>
        <dbReference type="SAM" id="MobiDB-lite"/>
    </source>
</evidence>
<feature type="region of interest" description="Disordered" evidence="1">
    <location>
        <begin position="1"/>
        <end position="23"/>
    </location>
</feature>
<name>A0ABD5R1L9_9EURY</name>
<dbReference type="Proteomes" id="UP001596118">
    <property type="component" value="Unassembled WGS sequence"/>
</dbReference>
<sequence length="125" mass="13649">MFLRQSSGCRPQTTLEDLGGFDDHRHADPSRRLVTPVVDAATIPGDIATVETTTDDVDPARGLGVLTTVAIDTLSWRHFDTVIRGSLVAAHVECPTPRRSEIARRYWFPPARSMDSVTDSTSGSL</sequence>
<protein>
    <submittedName>
        <fullName evidence="2">Uncharacterized protein</fullName>
    </submittedName>
</protein>
<dbReference type="RefSeq" id="WP_256411291.1">
    <property type="nucleotide sequence ID" value="NZ_JANHDM010000003.1"/>
</dbReference>
<keyword evidence="3" id="KW-1185">Reference proteome</keyword>
<organism evidence="2 3">
    <name type="scientific">Halorubrum rubrum</name>
    <dbReference type="NCBI Taxonomy" id="1126240"/>
    <lineage>
        <taxon>Archaea</taxon>
        <taxon>Methanobacteriati</taxon>
        <taxon>Methanobacteriota</taxon>
        <taxon>Stenosarchaea group</taxon>
        <taxon>Halobacteria</taxon>
        <taxon>Halobacteriales</taxon>
        <taxon>Haloferacaceae</taxon>
        <taxon>Halorubrum</taxon>
    </lineage>
</organism>
<accession>A0ABD5R1L9</accession>
<gene>
    <name evidence="2" type="ORF">ACFPM1_08945</name>
</gene>
<dbReference type="AlphaFoldDB" id="A0ABD5R1L9"/>
<evidence type="ECO:0000313" key="2">
    <source>
        <dbReference type="EMBL" id="MFC5278878.1"/>
    </source>
</evidence>
<comment type="caution">
    <text evidence="2">The sequence shown here is derived from an EMBL/GenBank/DDBJ whole genome shotgun (WGS) entry which is preliminary data.</text>
</comment>
<evidence type="ECO:0000313" key="3">
    <source>
        <dbReference type="Proteomes" id="UP001596118"/>
    </source>
</evidence>
<dbReference type="EMBL" id="JBHSKY010000007">
    <property type="protein sequence ID" value="MFC5278878.1"/>
    <property type="molecule type" value="Genomic_DNA"/>
</dbReference>
<feature type="compositionally biased region" description="Polar residues" evidence="1">
    <location>
        <begin position="1"/>
        <end position="15"/>
    </location>
</feature>
<proteinExistence type="predicted"/>
<reference evidence="2 3" key="1">
    <citation type="journal article" date="2019" name="Int. J. Syst. Evol. Microbiol.">
        <title>The Global Catalogue of Microorganisms (GCM) 10K type strain sequencing project: providing services to taxonomists for standard genome sequencing and annotation.</title>
        <authorList>
            <consortium name="The Broad Institute Genomics Platform"/>
            <consortium name="The Broad Institute Genome Sequencing Center for Infectious Disease"/>
            <person name="Wu L."/>
            <person name="Ma J."/>
        </authorList>
    </citation>
    <scope>NUCLEOTIDE SEQUENCE [LARGE SCALE GENOMIC DNA]</scope>
    <source>
        <strain evidence="2 3">CGMCC 1.12124</strain>
    </source>
</reference>